<evidence type="ECO:0000313" key="3">
    <source>
        <dbReference type="Proteomes" id="UP000295764"/>
    </source>
</evidence>
<organism evidence="2 3">
    <name type="scientific">Curtobacterium flaccumfaciens</name>
    <dbReference type="NCBI Taxonomy" id="2035"/>
    <lineage>
        <taxon>Bacteria</taxon>
        <taxon>Bacillati</taxon>
        <taxon>Actinomycetota</taxon>
        <taxon>Actinomycetes</taxon>
        <taxon>Micrococcales</taxon>
        <taxon>Microbacteriaceae</taxon>
        <taxon>Curtobacterium</taxon>
    </lineage>
</organism>
<accession>A0A4V3BL47</accession>
<dbReference type="Proteomes" id="UP000295764">
    <property type="component" value="Unassembled WGS sequence"/>
</dbReference>
<dbReference type="OrthoDB" id="5125831at2"/>
<feature type="compositionally biased region" description="Low complexity" evidence="1">
    <location>
        <begin position="144"/>
        <end position="156"/>
    </location>
</feature>
<evidence type="ECO:0000313" key="2">
    <source>
        <dbReference type="EMBL" id="TDN45302.1"/>
    </source>
</evidence>
<reference evidence="2 3" key="1">
    <citation type="submission" date="2019-03" db="EMBL/GenBank/DDBJ databases">
        <title>Genomic analyses of the natural microbiome of Caenorhabditis elegans.</title>
        <authorList>
            <person name="Samuel B."/>
        </authorList>
    </citation>
    <scope>NUCLEOTIDE SEQUENCE [LARGE SCALE GENOMIC DNA]</scope>
    <source>
        <strain evidence="2 3">JUb65</strain>
    </source>
</reference>
<sequence>MTKNRLQLVIALAIGAVVLVGGFFLGVQPQLTAAAANRAQQHSIDATNDTYRTELARLAAQSAKLPAMRREAAALDRSIPASANTSAFYKEVNAVAASTGVTVSGITTSWAAAYTPPAADAAAAAPTGTSTSAAPSTPSPSPSPSASAPTPSIAAPVTDPQITASNFSTIAMSIQVTGSFEQALAFTSGVQNGERLFLVNDIKSDRQETTDDPTATSGDGGTTGWTLSGFIYVLSDAASAQDSQASEGASGGTAAESSSTTASGVANG</sequence>
<evidence type="ECO:0000256" key="1">
    <source>
        <dbReference type="SAM" id="MobiDB-lite"/>
    </source>
</evidence>
<proteinExistence type="predicted"/>
<gene>
    <name evidence="2" type="ORF">EDF64_103226</name>
</gene>
<feature type="region of interest" description="Disordered" evidence="1">
    <location>
        <begin position="201"/>
        <end position="222"/>
    </location>
</feature>
<dbReference type="Gene3D" id="3.30.70.60">
    <property type="match status" value="1"/>
</dbReference>
<name>A0A4V3BL47_9MICO</name>
<feature type="region of interest" description="Disordered" evidence="1">
    <location>
        <begin position="122"/>
        <end position="157"/>
    </location>
</feature>
<dbReference type="RefSeq" id="WP_133519116.1">
    <property type="nucleotide sequence ID" value="NZ_SNVW01000003.1"/>
</dbReference>
<protein>
    <recommendedName>
        <fullName evidence="4">Tfp pilus assembly protein PilO</fullName>
    </recommendedName>
</protein>
<dbReference type="EMBL" id="SNVW01000003">
    <property type="protein sequence ID" value="TDN45302.1"/>
    <property type="molecule type" value="Genomic_DNA"/>
</dbReference>
<dbReference type="InterPro" id="IPR014717">
    <property type="entry name" value="Transl_elong_EF1B/ribsomal_bS6"/>
</dbReference>
<dbReference type="AlphaFoldDB" id="A0A4V3BL47"/>
<comment type="caution">
    <text evidence="2">The sequence shown here is derived from an EMBL/GenBank/DDBJ whole genome shotgun (WGS) entry which is preliminary data.</text>
</comment>
<evidence type="ECO:0008006" key="4">
    <source>
        <dbReference type="Google" id="ProtNLM"/>
    </source>
</evidence>
<feature type="compositionally biased region" description="Low complexity" evidence="1">
    <location>
        <begin position="122"/>
        <end position="136"/>
    </location>
</feature>
<feature type="region of interest" description="Disordered" evidence="1">
    <location>
        <begin position="241"/>
        <end position="268"/>
    </location>
</feature>